<protein>
    <submittedName>
        <fullName evidence="1">Uncharacterized protein</fullName>
    </submittedName>
</protein>
<name>A0A9J5WP17_SOLCO</name>
<dbReference type="Proteomes" id="UP000824120">
    <property type="component" value="Chromosome 11"/>
</dbReference>
<evidence type="ECO:0000313" key="1">
    <source>
        <dbReference type="EMBL" id="KAG5577085.1"/>
    </source>
</evidence>
<organism evidence="1 2">
    <name type="scientific">Solanum commersonii</name>
    <name type="common">Commerson's wild potato</name>
    <name type="synonym">Commerson's nightshade</name>
    <dbReference type="NCBI Taxonomy" id="4109"/>
    <lineage>
        <taxon>Eukaryota</taxon>
        <taxon>Viridiplantae</taxon>
        <taxon>Streptophyta</taxon>
        <taxon>Embryophyta</taxon>
        <taxon>Tracheophyta</taxon>
        <taxon>Spermatophyta</taxon>
        <taxon>Magnoliopsida</taxon>
        <taxon>eudicotyledons</taxon>
        <taxon>Gunneridae</taxon>
        <taxon>Pentapetalae</taxon>
        <taxon>asterids</taxon>
        <taxon>lamiids</taxon>
        <taxon>Solanales</taxon>
        <taxon>Solanaceae</taxon>
        <taxon>Solanoideae</taxon>
        <taxon>Solaneae</taxon>
        <taxon>Solanum</taxon>
    </lineage>
</organism>
<gene>
    <name evidence="1" type="ORF">H5410_057219</name>
</gene>
<reference evidence="1 2" key="1">
    <citation type="submission" date="2020-09" db="EMBL/GenBank/DDBJ databases">
        <title>De no assembly of potato wild relative species, Solanum commersonii.</title>
        <authorList>
            <person name="Cho K."/>
        </authorList>
    </citation>
    <scope>NUCLEOTIDE SEQUENCE [LARGE SCALE GENOMIC DNA]</scope>
    <source>
        <strain evidence="1">LZ3.2</strain>
        <tissue evidence="1">Leaf</tissue>
    </source>
</reference>
<evidence type="ECO:0000313" key="2">
    <source>
        <dbReference type="Proteomes" id="UP000824120"/>
    </source>
</evidence>
<accession>A0A9J5WP17</accession>
<proteinExistence type="predicted"/>
<dbReference type="EMBL" id="JACXVP010000011">
    <property type="protein sequence ID" value="KAG5577085.1"/>
    <property type="molecule type" value="Genomic_DNA"/>
</dbReference>
<comment type="caution">
    <text evidence="1">The sequence shown here is derived from an EMBL/GenBank/DDBJ whole genome shotgun (WGS) entry which is preliminary data.</text>
</comment>
<dbReference type="AlphaFoldDB" id="A0A9J5WP17"/>
<keyword evidence="2" id="KW-1185">Reference proteome</keyword>
<sequence length="66" mass="7977">MVEDTTLQQNSWNDPPNCSYLYRLGNFETEDITLYDKLDFNFKWYDLCTVIEKLRPIKLTVKQVRL</sequence>